<feature type="signal peptide" evidence="10">
    <location>
        <begin position="1"/>
        <end position="25"/>
    </location>
</feature>
<dbReference type="Gene3D" id="1.10.630.10">
    <property type="entry name" value="Cytochrome P450"/>
    <property type="match status" value="1"/>
</dbReference>
<dbReference type="GO" id="GO:0006805">
    <property type="term" value="P:xenobiotic metabolic process"/>
    <property type="evidence" value="ECO:0007669"/>
    <property type="project" value="TreeGrafter"/>
</dbReference>
<organism evidence="11 12">
    <name type="scientific">Orchesella cincta</name>
    <name type="common">Springtail</name>
    <name type="synonym">Podura cincta</name>
    <dbReference type="NCBI Taxonomy" id="48709"/>
    <lineage>
        <taxon>Eukaryota</taxon>
        <taxon>Metazoa</taxon>
        <taxon>Ecdysozoa</taxon>
        <taxon>Arthropoda</taxon>
        <taxon>Hexapoda</taxon>
        <taxon>Collembola</taxon>
        <taxon>Entomobryomorpha</taxon>
        <taxon>Entomobryoidea</taxon>
        <taxon>Orchesellidae</taxon>
        <taxon>Orchesellinae</taxon>
        <taxon>Orchesella</taxon>
    </lineage>
</organism>
<sequence length="493" mass="56483">MILELVLVVAVISLLLYLFNENCRPSKFPPGVWRLPVIGSLPFLKMPLHEHFTTLSKKYGKIFSLYIGNFPTVVISDANMIREAFKLDALNGRPDSRVFTERSWGKKRGIIFNEGKDWTEQRRFALKNLRDFGFGKGTMEQLILDEVCSFREYLKKFTGSPVSLNREFNLPVLNALWHLIAGERFSFDDQRLRAIIKKLVDNFKAADAGGAIFFFPWFTKLAPKLSGWEAFFSVLKPTMTFLSEPVDEHRKTFNPDNLRDLIDVYLNEISKTTDKTSGFYKDDGDKTIKTVMLDLFVAGAETVSTTLNYSLLYLINFPEVQEKLQKEIATNIGSKLPSLSDRPKMQYLEAFIAETLRYSSFVPNGVFHCALETVEFNGYVIPKGTNIFPNLWQVHFDEAVWGDPKNFRPDRFIDENGHYKKNDNLMPFSVGKRVCLGESLARDEIFLFLTSLLQKFSFEPEVKGSPPSMEASKQGGLILQPQEYKVVLKERTV</sequence>
<dbReference type="STRING" id="48709.A0A1D2M962"/>
<evidence type="ECO:0000313" key="11">
    <source>
        <dbReference type="EMBL" id="ODM89500.1"/>
    </source>
</evidence>
<dbReference type="PRINTS" id="PR00385">
    <property type="entry name" value="P450"/>
</dbReference>
<dbReference type="GO" id="GO:0020037">
    <property type="term" value="F:heme binding"/>
    <property type="evidence" value="ECO:0007669"/>
    <property type="project" value="InterPro"/>
</dbReference>
<evidence type="ECO:0000256" key="1">
    <source>
        <dbReference type="ARBA" id="ARBA00001971"/>
    </source>
</evidence>
<keyword evidence="12" id="KW-1185">Reference proteome</keyword>
<keyword evidence="3 8" id="KW-0349">Heme</keyword>
<gene>
    <name evidence="11" type="ORF">Ocin01_17184</name>
</gene>
<keyword evidence="10" id="KW-0732">Signal</keyword>
<evidence type="ECO:0000256" key="9">
    <source>
        <dbReference type="RuleBase" id="RU000461"/>
    </source>
</evidence>
<evidence type="ECO:0000256" key="4">
    <source>
        <dbReference type="ARBA" id="ARBA00022723"/>
    </source>
</evidence>
<accession>A0A1D2M962</accession>
<dbReference type="GO" id="GO:0016712">
    <property type="term" value="F:oxidoreductase activity, acting on paired donors, with incorporation or reduction of molecular oxygen, reduced flavin or flavoprotein as one donor, and incorporation of one atom of oxygen"/>
    <property type="evidence" value="ECO:0007669"/>
    <property type="project" value="TreeGrafter"/>
</dbReference>
<dbReference type="GO" id="GO:0005737">
    <property type="term" value="C:cytoplasm"/>
    <property type="evidence" value="ECO:0007669"/>
    <property type="project" value="TreeGrafter"/>
</dbReference>
<dbReference type="EMBL" id="LJIJ01002590">
    <property type="protein sequence ID" value="ODM89500.1"/>
    <property type="molecule type" value="Genomic_DNA"/>
</dbReference>
<dbReference type="Pfam" id="PF00067">
    <property type="entry name" value="p450"/>
    <property type="match status" value="1"/>
</dbReference>
<dbReference type="SUPFAM" id="SSF48264">
    <property type="entry name" value="Cytochrome P450"/>
    <property type="match status" value="1"/>
</dbReference>
<dbReference type="InterPro" id="IPR050182">
    <property type="entry name" value="Cytochrome_P450_fam2"/>
</dbReference>
<evidence type="ECO:0000256" key="5">
    <source>
        <dbReference type="ARBA" id="ARBA00023002"/>
    </source>
</evidence>
<dbReference type="FunFam" id="1.10.630.10:FF:000036">
    <property type="entry name" value="CYtochrome P450 family"/>
    <property type="match status" value="1"/>
</dbReference>
<evidence type="ECO:0000256" key="10">
    <source>
        <dbReference type="SAM" id="SignalP"/>
    </source>
</evidence>
<keyword evidence="6 8" id="KW-0408">Iron</keyword>
<protein>
    <submittedName>
        <fullName evidence="11">Methyl farnesoate epoxidase</fullName>
    </submittedName>
</protein>
<name>A0A1D2M962_ORCCI</name>
<comment type="caution">
    <text evidence="11">The sequence shown here is derived from an EMBL/GenBank/DDBJ whole genome shotgun (WGS) entry which is preliminary data.</text>
</comment>
<dbReference type="InterPro" id="IPR002401">
    <property type="entry name" value="Cyt_P450_E_grp-I"/>
</dbReference>
<dbReference type="InterPro" id="IPR036396">
    <property type="entry name" value="Cyt_P450_sf"/>
</dbReference>
<dbReference type="PRINTS" id="PR00463">
    <property type="entry name" value="EP450I"/>
</dbReference>
<proteinExistence type="inferred from homology"/>
<comment type="similarity">
    <text evidence="2 9">Belongs to the cytochrome P450 family.</text>
</comment>
<feature type="binding site" description="axial binding residue" evidence="8">
    <location>
        <position position="435"/>
    </location>
    <ligand>
        <name>heme</name>
        <dbReference type="ChEBI" id="CHEBI:30413"/>
    </ligand>
    <ligandPart>
        <name>Fe</name>
        <dbReference type="ChEBI" id="CHEBI:18248"/>
    </ligandPart>
</feature>
<dbReference type="AlphaFoldDB" id="A0A1D2M962"/>
<dbReference type="InterPro" id="IPR001128">
    <property type="entry name" value="Cyt_P450"/>
</dbReference>
<dbReference type="Proteomes" id="UP000094527">
    <property type="component" value="Unassembled WGS sequence"/>
</dbReference>
<dbReference type="PANTHER" id="PTHR24300:SF376">
    <property type="entry name" value="CYTOCHROME P450 15A1"/>
    <property type="match status" value="1"/>
</dbReference>
<evidence type="ECO:0000256" key="7">
    <source>
        <dbReference type="ARBA" id="ARBA00023033"/>
    </source>
</evidence>
<keyword evidence="4 8" id="KW-0479">Metal-binding</keyword>
<reference evidence="11 12" key="1">
    <citation type="journal article" date="2016" name="Genome Biol. Evol.">
        <title>Gene Family Evolution Reflects Adaptation to Soil Environmental Stressors in the Genome of the Collembolan Orchesella cincta.</title>
        <authorList>
            <person name="Faddeeva-Vakhrusheva A."/>
            <person name="Derks M.F."/>
            <person name="Anvar S.Y."/>
            <person name="Agamennone V."/>
            <person name="Suring W."/>
            <person name="Smit S."/>
            <person name="van Straalen N.M."/>
            <person name="Roelofs D."/>
        </authorList>
    </citation>
    <scope>NUCLEOTIDE SEQUENCE [LARGE SCALE GENOMIC DNA]</scope>
    <source>
        <tissue evidence="11">Mixed pool</tissue>
    </source>
</reference>
<feature type="chain" id="PRO_5008903665" evidence="10">
    <location>
        <begin position="26"/>
        <end position="493"/>
    </location>
</feature>
<dbReference type="PANTHER" id="PTHR24300">
    <property type="entry name" value="CYTOCHROME P450 508A4-RELATED"/>
    <property type="match status" value="1"/>
</dbReference>
<comment type="cofactor">
    <cofactor evidence="1 8">
        <name>heme</name>
        <dbReference type="ChEBI" id="CHEBI:30413"/>
    </cofactor>
</comment>
<evidence type="ECO:0000256" key="6">
    <source>
        <dbReference type="ARBA" id="ARBA00023004"/>
    </source>
</evidence>
<evidence type="ECO:0000256" key="8">
    <source>
        <dbReference type="PIRSR" id="PIRSR602401-1"/>
    </source>
</evidence>
<dbReference type="GO" id="GO:0006082">
    <property type="term" value="P:organic acid metabolic process"/>
    <property type="evidence" value="ECO:0007669"/>
    <property type="project" value="TreeGrafter"/>
</dbReference>
<keyword evidence="7 9" id="KW-0503">Monooxygenase</keyword>
<dbReference type="InterPro" id="IPR017972">
    <property type="entry name" value="Cyt_P450_CS"/>
</dbReference>
<dbReference type="PROSITE" id="PS00086">
    <property type="entry name" value="CYTOCHROME_P450"/>
    <property type="match status" value="1"/>
</dbReference>
<evidence type="ECO:0000256" key="2">
    <source>
        <dbReference type="ARBA" id="ARBA00010617"/>
    </source>
</evidence>
<evidence type="ECO:0000256" key="3">
    <source>
        <dbReference type="ARBA" id="ARBA00022617"/>
    </source>
</evidence>
<dbReference type="GO" id="GO:0008395">
    <property type="term" value="F:steroid hydroxylase activity"/>
    <property type="evidence" value="ECO:0007669"/>
    <property type="project" value="TreeGrafter"/>
</dbReference>
<evidence type="ECO:0000313" key="12">
    <source>
        <dbReference type="Proteomes" id="UP000094527"/>
    </source>
</evidence>
<dbReference type="OrthoDB" id="1055148at2759"/>
<keyword evidence="5 9" id="KW-0560">Oxidoreductase</keyword>
<dbReference type="OMA" id="ENGNDHM"/>
<dbReference type="GO" id="GO:0005506">
    <property type="term" value="F:iron ion binding"/>
    <property type="evidence" value="ECO:0007669"/>
    <property type="project" value="InterPro"/>
</dbReference>